<dbReference type="EMBL" id="BPQB01000014">
    <property type="protein sequence ID" value="GJE89743.1"/>
    <property type="molecule type" value="Genomic_DNA"/>
</dbReference>
<proteinExistence type="predicted"/>
<feature type="region of interest" description="Disordered" evidence="1">
    <location>
        <begin position="223"/>
        <end position="242"/>
    </location>
</feature>
<name>A0A9P3LCY0_9APHY</name>
<feature type="region of interest" description="Disordered" evidence="1">
    <location>
        <begin position="272"/>
        <end position="348"/>
    </location>
</feature>
<organism evidence="2 3">
    <name type="scientific">Phanerochaete sordida</name>
    <dbReference type="NCBI Taxonomy" id="48140"/>
    <lineage>
        <taxon>Eukaryota</taxon>
        <taxon>Fungi</taxon>
        <taxon>Dikarya</taxon>
        <taxon>Basidiomycota</taxon>
        <taxon>Agaricomycotina</taxon>
        <taxon>Agaricomycetes</taxon>
        <taxon>Polyporales</taxon>
        <taxon>Phanerochaetaceae</taxon>
        <taxon>Phanerochaete</taxon>
    </lineage>
</organism>
<feature type="region of interest" description="Disordered" evidence="1">
    <location>
        <begin position="540"/>
        <end position="566"/>
    </location>
</feature>
<feature type="compositionally biased region" description="Polar residues" evidence="1">
    <location>
        <begin position="316"/>
        <end position="331"/>
    </location>
</feature>
<dbReference type="OrthoDB" id="2745211at2759"/>
<comment type="caution">
    <text evidence="2">The sequence shown here is derived from an EMBL/GenBank/DDBJ whole genome shotgun (WGS) entry which is preliminary data.</text>
</comment>
<feature type="compositionally biased region" description="Polar residues" evidence="1">
    <location>
        <begin position="277"/>
        <end position="290"/>
    </location>
</feature>
<protein>
    <submittedName>
        <fullName evidence="2">Uncharacterized protein</fullName>
    </submittedName>
</protein>
<feature type="compositionally biased region" description="Basic and acidic residues" evidence="1">
    <location>
        <begin position="476"/>
        <end position="490"/>
    </location>
</feature>
<dbReference type="Proteomes" id="UP000703269">
    <property type="component" value="Unassembled WGS sequence"/>
</dbReference>
<feature type="compositionally biased region" description="Low complexity" evidence="1">
    <location>
        <begin position="332"/>
        <end position="348"/>
    </location>
</feature>
<keyword evidence="3" id="KW-1185">Reference proteome</keyword>
<evidence type="ECO:0000313" key="2">
    <source>
        <dbReference type="EMBL" id="GJE89743.1"/>
    </source>
</evidence>
<evidence type="ECO:0000256" key="1">
    <source>
        <dbReference type="SAM" id="MobiDB-lite"/>
    </source>
</evidence>
<accession>A0A9P3LCY0</accession>
<reference evidence="2 3" key="1">
    <citation type="submission" date="2021-08" db="EMBL/GenBank/DDBJ databases">
        <title>Draft Genome Sequence of Phanerochaete sordida strain YK-624.</title>
        <authorList>
            <person name="Mori T."/>
            <person name="Dohra H."/>
            <person name="Suzuki T."/>
            <person name="Kawagishi H."/>
            <person name="Hirai H."/>
        </authorList>
    </citation>
    <scope>NUCLEOTIDE SEQUENCE [LARGE SCALE GENOMIC DNA]</scope>
    <source>
        <strain evidence="2 3">YK-624</strain>
    </source>
</reference>
<feature type="region of interest" description="Disordered" evidence="1">
    <location>
        <begin position="476"/>
        <end position="506"/>
    </location>
</feature>
<feature type="compositionally biased region" description="Low complexity" evidence="1">
    <location>
        <begin position="291"/>
        <end position="306"/>
    </location>
</feature>
<sequence length="566" mass="61495">MSSCAALVYAEQLVGRGYGLPLWHPEPIGPFGDVQIGDVGYISEGAFIRLFNALHSKDDPINADGVPAGFSQLRPNGQLLRSSEQHVSPGPICTTTTTYRKISASLEGSDVAGALYTFSCNSSRGAVAVLGDSGHQEWYLRNRSFREYIAKYHSSWYDFALAKDHDIAPESLVLVSGWLKTSEWAIATFANQGKGHDISLNACAGSFASAAFEVSAGIEVQTSLEQRAGPPKISSAPVTSGSPPRNQCMFIRYYKLKTRALGRAKVSVQVDAKDMQSPWQEVSPSYGQNRGSTSSSTGDSAGTSRSWLTRLLGEQRTASNRSNPWRQASATGQSSGKSGHSSVKSGFSQVEEMPQVESLGRAYDPIECTLDYILQRSEANVAVVCHEDAYEAFASAGPLISASDEADREDLRQHLARRMPEIEVDDEGVGRLSLQSRGEDITQFFRPEQDVHDGTSKLASASKVTGYADAVSGRDYADSRKLPSDAKGRDLGNNPALEQPGDSNLDSEQYQRHMNHVMDQSGAPPRIMLTRLLGLKRRQDPPASALLRTRSLPHARRESDSNTLVD</sequence>
<gene>
    <name evidence="2" type="ORF">PsYK624_058490</name>
</gene>
<evidence type="ECO:0000313" key="3">
    <source>
        <dbReference type="Proteomes" id="UP000703269"/>
    </source>
</evidence>
<dbReference type="AlphaFoldDB" id="A0A9P3LCY0"/>